<evidence type="ECO:0000313" key="3">
    <source>
        <dbReference type="Proteomes" id="UP001632038"/>
    </source>
</evidence>
<dbReference type="Proteomes" id="UP001632038">
    <property type="component" value="Unassembled WGS sequence"/>
</dbReference>
<dbReference type="AlphaFoldDB" id="A0ABD3CZ01"/>
<organism evidence="2 3">
    <name type="scientific">Castilleja foliolosa</name>
    <dbReference type="NCBI Taxonomy" id="1961234"/>
    <lineage>
        <taxon>Eukaryota</taxon>
        <taxon>Viridiplantae</taxon>
        <taxon>Streptophyta</taxon>
        <taxon>Embryophyta</taxon>
        <taxon>Tracheophyta</taxon>
        <taxon>Spermatophyta</taxon>
        <taxon>Magnoliopsida</taxon>
        <taxon>eudicotyledons</taxon>
        <taxon>Gunneridae</taxon>
        <taxon>Pentapetalae</taxon>
        <taxon>asterids</taxon>
        <taxon>lamiids</taxon>
        <taxon>Lamiales</taxon>
        <taxon>Orobanchaceae</taxon>
        <taxon>Pedicularideae</taxon>
        <taxon>Castillejinae</taxon>
        <taxon>Castilleja</taxon>
    </lineage>
</organism>
<reference evidence="3" key="1">
    <citation type="journal article" date="2024" name="IScience">
        <title>Strigolactones Initiate the Formation of Haustorium-like Structures in Castilleja.</title>
        <authorList>
            <person name="Buerger M."/>
            <person name="Peterson D."/>
            <person name="Chory J."/>
        </authorList>
    </citation>
    <scope>NUCLEOTIDE SEQUENCE [LARGE SCALE GENOMIC DNA]</scope>
</reference>
<dbReference type="EMBL" id="JAVIJP010000028">
    <property type="protein sequence ID" value="KAL3634046.1"/>
    <property type="molecule type" value="Genomic_DNA"/>
</dbReference>
<dbReference type="PANTHER" id="PTHR31713:SF41">
    <property type="entry name" value="CALMODULIN-BINDING PROTEIN 60 A-LIKE"/>
    <property type="match status" value="1"/>
</dbReference>
<gene>
    <name evidence="2" type="ORF">CASFOL_021100</name>
</gene>
<dbReference type="InterPro" id="IPR046831">
    <property type="entry name" value="Calmodulin_bind_N"/>
</dbReference>
<feature type="domain" description="Calmodulin binding protein-like N-terminal" evidence="1">
    <location>
        <begin position="46"/>
        <end position="116"/>
    </location>
</feature>
<proteinExistence type="predicted"/>
<dbReference type="PANTHER" id="PTHR31713">
    <property type="entry name" value="OS02G0177800 PROTEIN"/>
    <property type="match status" value="1"/>
</dbReference>
<evidence type="ECO:0000313" key="2">
    <source>
        <dbReference type="EMBL" id="KAL3634046.1"/>
    </source>
</evidence>
<dbReference type="Pfam" id="PF07887">
    <property type="entry name" value="Calmodulin_bind"/>
    <property type="match status" value="1"/>
</dbReference>
<evidence type="ECO:0000259" key="1">
    <source>
        <dbReference type="Pfam" id="PF07887"/>
    </source>
</evidence>
<keyword evidence="3" id="KW-1185">Reference proteome</keyword>
<dbReference type="InterPro" id="IPR012416">
    <property type="entry name" value="CBP60"/>
</dbReference>
<protein>
    <recommendedName>
        <fullName evidence="1">Calmodulin binding protein-like N-terminal domain-containing protein</fullName>
    </recommendedName>
</protein>
<sequence>MSIVFKSSAEISSYRLKRKSNWPNSGFGLELREHDHQTTSQSSLTLHFNKVSREILTGEEIKGESNTSIELNLVDDSAGNFLDTGPQASGSIKIVLLNGESDDDSVSEFKENIVREVE</sequence>
<name>A0ABD3CZ01_9LAMI</name>
<comment type="caution">
    <text evidence="2">The sequence shown here is derived from an EMBL/GenBank/DDBJ whole genome shotgun (WGS) entry which is preliminary data.</text>
</comment>
<accession>A0ABD3CZ01</accession>